<name>A0A9D4XJR8_PEA</name>
<dbReference type="Gramene" id="Psat04G0522200-T1">
    <property type="protein sequence ID" value="KAI5421712.1"/>
    <property type="gene ID" value="KIW84_045222"/>
</dbReference>
<protein>
    <submittedName>
        <fullName evidence="1">Uncharacterized protein</fullName>
    </submittedName>
</protein>
<dbReference type="AlphaFoldDB" id="A0A9D4XJR8"/>
<dbReference type="EMBL" id="JAMSHJ010000004">
    <property type="protein sequence ID" value="KAI5421712.1"/>
    <property type="molecule type" value="Genomic_DNA"/>
</dbReference>
<proteinExistence type="predicted"/>
<gene>
    <name evidence="1" type="ORF">KIW84_045222</name>
</gene>
<reference evidence="1 2" key="1">
    <citation type="journal article" date="2022" name="Nat. Genet.">
        <title>Improved pea reference genome and pan-genome highlight genomic features and evolutionary characteristics.</title>
        <authorList>
            <person name="Yang T."/>
            <person name="Liu R."/>
            <person name="Luo Y."/>
            <person name="Hu S."/>
            <person name="Wang D."/>
            <person name="Wang C."/>
            <person name="Pandey M.K."/>
            <person name="Ge S."/>
            <person name="Xu Q."/>
            <person name="Li N."/>
            <person name="Li G."/>
            <person name="Huang Y."/>
            <person name="Saxena R.K."/>
            <person name="Ji Y."/>
            <person name="Li M."/>
            <person name="Yan X."/>
            <person name="He Y."/>
            <person name="Liu Y."/>
            <person name="Wang X."/>
            <person name="Xiang C."/>
            <person name="Varshney R.K."/>
            <person name="Ding H."/>
            <person name="Gao S."/>
            <person name="Zong X."/>
        </authorList>
    </citation>
    <scope>NUCLEOTIDE SEQUENCE [LARGE SCALE GENOMIC DNA]</scope>
    <source>
        <strain evidence="1 2">cv. Zhongwan 6</strain>
    </source>
</reference>
<evidence type="ECO:0000313" key="2">
    <source>
        <dbReference type="Proteomes" id="UP001058974"/>
    </source>
</evidence>
<evidence type="ECO:0000313" key="1">
    <source>
        <dbReference type="EMBL" id="KAI5421712.1"/>
    </source>
</evidence>
<accession>A0A9D4XJR8</accession>
<dbReference type="Proteomes" id="UP001058974">
    <property type="component" value="Chromosome 4"/>
</dbReference>
<sequence length="161" mass="17879">MDSRFAILVAELFHGMEEPFQNPMSFSNVCQPGERCCKFGIHLGFATLANCCFVKQSRGGGPSSPDGVYPKGNSLVALRVGDMWANKVSEVRGEVFRFFKEHFTDYVGSRPAIDGVIIPCLSSNEVEFLSTRFSPTKLKEVVSQIDVSKSLAPDEFNFSFY</sequence>
<comment type="caution">
    <text evidence="1">The sequence shown here is derived from an EMBL/GenBank/DDBJ whole genome shotgun (WGS) entry which is preliminary data.</text>
</comment>
<keyword evidence="2" id="KW-1185">Reference proteome</keyword>
<organism evidence="1 2">
    <name type="scientific">Pisum sativum</name>
    <name type="common">Garden pea</name>
    <name type="synonym">Lathyrus oleraceus</name>
    <dbReference type="NCBI Taxonomy" id="3888"/>
    <lineage>
        <taxon>Eukaryota</taxon>
        <taxon>Viridiplantae</taxon>
        <taxon>Streptophyta</taxon>
        <taxon>Embryophyta</taxon>
        <taxon>Tracheophyta</taxon>
        <taxon>Spermatophyta</taxon>
        <taxon>Magnoliopsida</taxon>
        <taxon>eudicotyledons</taxon>
        <taxon>Gunneridae</taxon>
        <taxon>Pentapetalae</taxon>
        <taxon>rosids</taxon>
        <taxon>fabids</taxon>
        <taxon>Fabales</taxon>
        <taxon>Fabaceae</taxon>
        <taxon>Papilionoideae</taxon>
        <taxon>50 kb inversion clade</taxon>
        <taxon>NPAAA clade</taxon>
        <taxon>Hologalegina</taxon>
        <taxon>IRL clade</taxon>
        <taxon>Fabeae</taxon>
        <taxon>Lathyrus</taxon>
    </lineage>
</organism>